<feature type="transmembrane region" description="Helical" evidence="8">
    <location>
        <begin position="216"/>
        <end position="238"/>
    </location>
</feature>
<keyword evidence="7 8" id="KW-0472">Membrane</keyword>
<dbReference type="AlphaFoldDB" id="A0A6J7XY07"/>
<sequence>MASVKESIGLKIGTFGLPILAVVIFVFFSLILPETYPTASNLQAILSNQSIPALLALAAMIPIVTAKFDLSMGYSLGLSHVIVMYFLVNSKWSWQVICLIAIIGTSVVGLVNGLLVEFAQIDSFIATLGTGSVLYALSGWITGGGRIVPPIEGLPVGFTNLMNAHFLGLPIGAYYIIALVFILVIVLEYLPAGRGLYVIGSNPRAAELIGIPKRRYVILAFVASSAITGFAGCLLAAQQQVGNPSIGSEYLLPAFVGALLGSTTIRLGRANALGTLVAVAILAIGVAGIQQLGADFWATPLFNGLTLLAAVGLAGYSARRRLKSGAEASRKLMEATTTNNQQK</sequence>
<dbReference type="EMBL" id="CAFBSG010000017">
    <property type="protein sequence ID" value="CAB5240807.1"/>
    <property type="molecule type" value="Genomic_DNA"/>
</dbReference>
<organism evidence="9">
    <name type="scientific">freshwater metagenome</name>
    <dbReference type="NCBI Taxonomy" id="449393"/>
    <lineage>
        <taxon>unclassified sequences</taxon>
        <taxon>metagenomes</taxon>
        <taxon>ecological metagenomes</taxon>
    </lineage>
</organism>
<comment type="subcellular location">
    <subcellularLocation>
        <location evidence="1">Cell membrane</location>
        <topology evidence="1">Multi-pass membrane protein</topology>
    </subcellularLocation>
</comment>
<evidence type="ECO:0000256" key="6">
    <source>
        <dbReference type="ARBA" id="ARBA00022989"/>
    </source>
</evidence>
<feature type="transmembrane region" description="Helical" evidence="8">
    <location>
        <begin position="250"/>
        <end position="267"/>
    </location>
</feature>
<proteinExistence type="predicted"/>
<evidence type="ECO:0000256" key="4">
    <source>
        <dbReference type="ARBA" id="ARBA00022519"/>
    </source>
</evidence>
<keyword evidence="2" id="KW-0813">Transport</keyword>
<dbReference type="Pfam" id="PF02653">
    <property type="entry name" value="BPD_transp_2"/>
    <property type="match status" value="1"/>
</dbReference>
<evidence type="ECO:0000256" key="2">
    <source>
        <dbReference type="ARBA" id="ARBA00022448"/>
    </source>
</evidence>
<protein>
    <submittedName>
        <fullName evidence="9">Unannotated protein</fullName>
    </submittedName>
</protein>
<dbReference type="GO" id="GO:0022857">
    <property type="term" value="F:transmembrane transporter activity"/>
    <property type="evidence" value="ECO:0007669"/>
    <property type="project" value="InterPro"/>
</dbReference>
<feature type="transmembrane region" description="Helical" evidence="8">
    <location>
        <begin position="296"/>
        <end position="316"/>
    </location>
</feature>
<keyword evidence="4" id="KW-0997">Cell inner membrane</keyword>
<feature type="transmembrane region" description="Helical" evidence="8">
    <location>
        <begin position="162"/>
        <end position="187"/>
    </location>
</feature>
<keyword evidence="5 8" id="KW-0812">Transmembrane</keyword>
<gene>
    <name evidence="9" type="ORF">UFOPK3554_01063</name>
</gene>
<reference evidence="9" key="1">
    <citation type="submission" date="2020-05" db="EMBL/GenBank/DDBJ databases">
        <authorList>
            <person name="Chiriac C."/>
            <person name="Salcher M."/>
            <person name="Ghai R."/>
            <person name="Kavagutti S V."/>
        </authorList>
    </citation>
    <scope>NUCLEOTIDE SEQUENCE</scope>
</reference>
<dbReference type="GO" id="GO:0005886">
    <property type="term" value="C:plasma membrane"/>
    <property type="evidence" value="ECO:0007669"/>
    <property type="project" value="UniProtKB-SubCell"/>
</dbReference>
<name>A0A6J7XY07_9ZZZZ</name>
<dbReference type="CDD" id="cd06579">
    <property type="entry name" value="TM_PBP1_transp_AraH_like"/>
    <property type="match status" value="1"/>
</dbReference>
<evidence type="ECO:0000256" key="1">
    <source>
        <dbReference type="ARBA" id="ARBA00004651"/>
    </source>
</evidence>
<dbReference type="InterPro" id="IPR001851">
    <property type="entry name" value="ABC_transp_permease"/>
</dbReference>
<keyword evidence="3" id="KW-1003">Cell membrane</keyword>
<keyword evidence="6 8" id="KW-1133">Transmembrane helix</keyword>
<feature type="transmembrane region" description="Helical" evidence="8">
    <location>
        <begin position="12"/>
        <end position="32"/>
    </location>
</feature>
<feature type="transmembrane region" description="Helical" evidence="8">
    <location>
        <begin position="123"/>
        <end position="142"/>
    </location>
</feature>
<evidence type="ECO:0000256" key="3">
    <source>
        <dbReference type="ARBA" id="ARBA00022475"/>
    </source>
</evidence>
<evidence type="ECO:0000313" key="9">
    <source>
        <dbReference type="EMBL" id="CAB5240807.1"/>
    </source>
</evidence>
<evidence type="ECO:0000256" key="5">
    <source>
        <dbReference type="ARBA" id="ARBA00022692"/>
    </source>
</evidence>
<dbReference type="PANTHER" id="PTHR32196">
    <property type="entry name" value="ABC TRANSPORTER PERMEASE PROTEIN YPHD-RELATED-RELATED"/>
    <property type="match status" value="1"/>
</dbReference>
<feature type="transmembrane region" description="Helical" evidence="8">
    <location>
        <begin position="272"/>
        <end position="290"/>
    </location>
</feature>
<feature type="transmembrane region" description="Helical" evidence="8">
    <location>
        <begin position="44"/>
        <end position="64"/>
    </location>
</feature>
<accession>A0A6J7XY07</accession>
<feature type="transmembrane region" description="Helical" evidence="8">
    <location>
        <begin position="94"/>
        <end position="116"/>
    </location>
</feature>
<dbReference type="PANTHER" id="PTHR32196:SF21">
    <property type="entry name" value="ABC TRANSPORTER PERMEASE PROTEIN YPHD-RELATED"/>
    <property type="match status" value="1"/>
</dbReference>
<evidence type="ECO:0000256" key="7">
    <source>
        <dbReference type="ARBA" id="ARBA00023136"/>
    </source>
</evidence>
<evidence type="ECO:0000256" key="8">
    <source>
        <dbReference type="SAM" id="Phobius"/>
    </source>
</evidence>